<dbReference type="PATRIC" id="fig|1226633.4.peg.993"/>
<dbReference type="RefSeq" id="WP_005959471.1">
    <property type="nucleotide sequence ID" value="NZ_AOJP01000001.1"/>
</dbReference>
<evidence type="ECO:0000256" key="1">
    <source>
        <dbReference type="SAM" id="MobiDB-lite"/>
    </source>
</evidence>
<feature type="region of interest" description="Disordered" evidence="1">
    <location>
        <begin position="1"/>
        <end position="35"/>
    </location>
</feature>
<dbReference type="AlphaFoldDB" id="A0A017H6D7"/>
<gene>
    <name evidence="2" type="ORF">C095_04905</name>
</gene>
<protein>
    <submittedName>
        <fullName evidence="2">Uncharacterized protein</fullName>
    </submittedName>
</protein>
<dbReference type="EMBL" id="AUZI01000012">
    <property type="protein sequence ID" value="KID49491.1"/>
    <property type="molecule type" value="Genomic_DNA"/>
</dbReference>
<reference evidence="2 3" key="1">
    <citation type="submission" date="2013-08" db="EMBL/GenBank/DDBJ databases">
        <title>An opportunistic ruminal bacterium that causes liver abscesses in cattle.</title>
        <authorList>
            <person name="Benahmed F.H."/>
            <person name="Rasmussen M."/>
            <person name="Harbottle H."/>
            <person name="Soppet D."/>
            <person name="Nagaraja T.G."/>
            <person name="Davidson M."/>
        </authorList>
    </citation>
    <scope>NUCLEOTIDE SEQUENCE [LARGE SCALE GENOMIC DNA]</scope>
    <source>
        <strain evidence="2 3">B35</strain>
    </source>
</reference>
<evidence type="ECO:0000313" key="2">
    <source>
        <dbReference type="EMBL" id="KID49491.1"/>
    </source>
</evidence>
<dbReference type="OrthoDB" id="9814400at2"/>
<comment type="caution">
    <text evidence="2">The sequence shown here is derived from an EMBL/GenBank/DDBJ whole genome shotgun (WGS) entry which is preliminary data.</text>
</comment>
<feature type="compositionally biased region" description="Basic and acidic residues" evidence="1">
    <location>
        <begin position="18"/>
        <end position="27"/>
    </location>
</feature>
<accession>A0A017H6D7</accession>
<name>A0A017H6D7_9FUSO</name>
<proteinExistence type="predicted"/>
<evidence type="ECO:0000313" key="3">
    <source>
        <dbReference type="Proteomes" id="UP000031184"/>
    </source>
</evidence>
<dbReference type="GeneID" id="75075889"/>
<dbReference type="Proteomes" id="UP000031184">
    <property type="component" value="Unassembled WGS sequence"/>
</dbReference>
<organism evidence="2 3">
    <name type="scientific">Fusobacterium necrophorum subsp. funduliforme B35</name>
    <dbReference type="NCBI Taxonomy" id="1226633"/>
    <lineage>
        <taxon>Bacteria</taxon>
        <taxon>Fusobacteriati</taxon>
        <taxon>Fusobacteriota</taxon>
        <taxon>Fusobacteriia</taxon>
        <taxon>Fusobacteriales</taxon>
        <taxon>Fusobacteriaceae</taxon>
        <taxon>Fusobacterium</taxon>
    </lineage>
</organism>
<sequence length="62" mass="6982">MEENKRVARKGGSIAGNARKEIEKETGKSVISSKNAVDLSRLIEDVVRKTPDKNKEKEKQKE</sequence>